<dbReference type="Proteomes" id="UP001597068">
    <property type="component" value="Unassembled WGS sequence"/>
</dbReference>
<organism evidence="2 3">
    <name type="scientific">Williamsia deligens</name>
    <dbReference type="NCBI Taxonomy" id="321325"/>
    <lineage>
        <taxon>Bacteria</taxon>
        <taxon>Bacillati</taxon>
        <taxon>Actinomycetota</taxon>
        <taxon>Actinomycetes</taxon>
        <taxon>Mycobacteriales</taxon>
        <taxon>Nocardiaceae</taxon>
        <taxon>Williamsia</taxon>
    </lineage>
</organism>
<evidence type="ECO:0000313" key="3">
    <source>
        <dbReference type="Proteomes" id="UP001597068"/>
    </source>
</evidence>
<accession>A0ABW3GD74</accession>
<keyword evidence="3" id="KW-1185">Reference proteome</keyword>
<gene>
    <name evidence="2" type="ORF">ACFQ04_20585</name>
</gene>
<feature type="compositionally biased region" description="Basic and acidic residues" evidence="1">
    <location>
        <begin position="244"/>
        <end position="258"/>
    </location>
</feature>
<feature type="region of interest" description="Disordered" evidence="1">
    <location>
        <begin position="185"/>
        <end position="205"/>
    </location>
</feature>
<reference evidence="3" key="1">
    <citation type="journal article" date="2019" name="Int. J. Syst. Evol. Microbiol.">
        <title>The Global Catalogue of Microorganisms (GCM) 10K type strain sequencing project: providing services to taxonomists for standard genome sequencing and annotation.</title>
        <authorList>
            <consortium name="The Broad Institute Genomics Platform"/>
            <consortium name="The Broad Institute Genome Sequencing Center for Infectious Disease"/>
            <person name="Wu L."/>
            <person name="Ma J."/>
        </authorList>
    </citation>
    <scope>NUCLEOTIDE SEQUENCE [LARGE SCALE GENOMIC DNA]</scope>
    <source>
        <strain evidence="3">CCUG 50873</strain>
    </source>
</reference>
<proteinExistence type="predicted"/>
<protein>
    <submittedName>
        <fullName evidence="2">Uncharacterized protein</fullName>
    </submittedName>
</protein>
<dbReference type="EMBL" id="JBHTIL010000009">
    <property type="protein sequence ID" value="MFD0928138.1"/>
    <property type="molecule type" value="Genomic_DNA"/>
</dbReference>
<sequence>MAREYAKAWFSMFTDEDFAQQSHSDRWFFMTLLAQPALNYAGVQPINMRRWRKAMRDEHGMPSEADMEKALIRLERRGHVFTDDDTGEVLIRSFIRVDEVYKQPNTLKSGLRAVAHIESPKLAAVMVDELSRIELPEIKSDKLSAEIDALHTAARRHVEALSEGITEPFAEPFTDPIADGMPEPFAEGMRRPGETDPIAEGIGEGMPEGSVVVEVEVVSPPEEVGLGGSRAHAREAGDQSQPGSDRDGPPSNAHDPEPPTRCARHASAPLDEHIPNCGPCANFRKAHERWAERQRRREAEAVSARARAHAETRQAAIDACSMCNANGYRGLQLCSHDPGQDETNRDGLKAAREALAKAQAQAKAKAGQS</sequence>
<name>A0ABW3GD74_9NOCA</name>
<feature type="region of interest" description="Disordered" evidence="1">
    <location>
        <begin position="222"/>
        <end position="264"/>
    </location>
</feature>
<dbReference type="RefSeq" id="WP_253649228.1">
    <property type="nucleotide sequence ID" value="NZ_BAAAMO010000014.1"/>
</dbReference>
<comment type="caution">
    <text evidence="2">The sequence shown here is derived from an EMBL/GenBank/DDBJ whole genome shotgun (WGS) entry which is preliminary data.</text>
</comment>
<evidence type="ECO:0000313" key="2">
    <source>
        <dbReference type="EMBL" id="MFD0928138.1"/>
    </source>
</evidence>
<evidence type="ECO:0000256" key="1">
    <source>
        <dbReference type="SAM" id="MobiDB-lite"/>
    </source>
</evidence>